<dbReference type="Proteomes" id="UP000321058">
    <property type="component" value="Unassembled WGS sequence"/>
</dbReference>
<accession>A0A512NST9</accession>
<keyword evidence="5 8" id="KW-0812">Transmembrane</keyword>
<evidence type="ECO:0000313" key="10">
    <source>
        <dbReference type="Proteomes" id="UP000321058"/>
    </source>
</evidence>
<evidence type="ECO:0000256" key="8">
    <source>
        <dbReference type="RuleBase" id="RU363041"/>
    </source>
</evidence>
<evidence type="ECO:0000313" key="9">
    <source>
        <dbReference type="EMBL" id="GEP62009.1"/>
    </source>
</evidence>
<feature type="transmembrane region" description="Helical" evidence="8">
    <location>
        <begin position="225"/>
        <end position="242"/>
    </location>
</feature>
<evidence type="ECO:0000256" key="6">
    <source>
        <dbReference type="ARBA" id="ARBA00022989"/>
    </source>
</evidence>
<dbReference type="RefSeq" id="WP_147157282.1">
    <property type="nucleotide sequence ID" value="NZ_BKAJ01000288.1"/>
</dbReference>
<protein>
    <recommendedName>
        <fullName evidence="8">Probable membrane transporter protein</fullName>
    </recommendedName>
</protein>
<reference evidence="9 10" key="1">
    <citation type="submission" date="2019-07" db="EMBL/GenBank/DDBJ databases">
        <title>Whole genome shotgun sequence of Reyranella soli NBRC 108950.</title>
        <authorList>
            <person name="Hosoyama A."/>
            <person name="Uohara A."/>
            <person name="Ohji S."/>
            <person name="Ichikawa N."/>
        </authorList>
    </citation>
    <scope>NUCLEOTIDE SEQUENCE [LARGE SCALE GENOMIC DNA]</scope>
    <source>
        <strain evidence="9 10">NBRC 108950</strain>
    </source>
</reference>
<feature type="transmembrane region" description="Helical" evidence="8">
    <location>
        <begin position="98"/>
        <end position="118"/>
    </location>
</feature>
<dbReference type="PANTHER" id="PTHR30269:SF32">
    <property type="entry name" value="MEMBRANE TRANSPORTER PROTEIN-RELATED"/>
    <property type="match status" value="1"/>
</dbReference>
<feature type="transmembrane region" description="Helical" evidence="8">
    <location>
        <begin position="170"/>
        <end position="190"/>
    </location>
</feature>
<comment type="caution">
    <text evidence="9">The sequence shown here is derived from an EMBL/GenBank/DDBJ whole genome shotgun (WGS) entry which is preliminary data.</text>
</comment>
<dbReference type="GO" id="GO:0005886">
    <property type="term" value="C:plasma membrane"/>
    <property type="evidence" value="ECO:0007669"/>
    <property type="project" value="UniProtKB-SubCell"/>
</dbReference>
<feature type="transmembrane region" description="Helical" evidence="8">
    <location>
        <begin position="130"/>
        <end position="150"/>
    </location>
</feature>
<keyword evidence="7 8" id="KW-0472">Membrane</keyword>
<dbReference type="OrthoDB" id="9800873at2"/>
<keyword evidence="4 8" id="KW-1003">Cell membrane</keyword>
<evidence type="ECO:0000256" key="4">
    <source>
        <dbReference type="ARBA" id="ARBA00022475"/>
    </source>
</evidence>
<evidence type="ECO:0000256" key="5">
    <source>
        <dbReference type="ARBA" id="ARBA00022692"/>
    </source>
</evidence>
<keyword evidence="10" id="KW-1185">Reference proteome</keyword>
<dbReference type="EMBL" id="BKAJ01000288">
    <property type="protein sequence ID" value="GEP62009.1"/>
    <property type="molecule type" value="Genomic_DNA"/>
</dbReference>
<dbReference type="PANTHER" id="PTHR30269">
    <property type="entry name" value="TRANSMEMBRANE PROTEIN YFCA"/>
    <property type="match status" value="1"/>
</dbReference>
<keyword evidence="3" id="KW-0813">Transport</keyword>
<dbReference type="Pfam" id="PF01925">
    <property type="entry name" value="TauE"/>
    <property type="match status" value="1"/>
</dbReference>
<proteinExistence type="inferred from homology"/>
<evidence type="ECO:0000256" key="1">
    <source>
        <dbReference type="ARBA" id="ARBA00004651"/>
    </source>
</evidence>
<dbReference type="InterPro" id="IPR052017">
    <property type="entry name" value="TSUP"/>
</dbReference>
<feature type="transmembrane region" description="Helical" evidence="8">
    <location>
        <begin position="197"/>
        <end position="213"/>
    </location>
</feature>
<evidence type="ECO:0000256" key="2">
    <source>
        <dbReference type="ARBA" id="ARBA00009142"/>
    </source>
</evidence>
<organism evidence="9 10">
    <name type="scientific">Reyranella soli</name>
    <dbReference type="NCBI Taxonomy" id="1230389"/>
    <lineage>
        <taxon>Bacteria</taxon>
        <taxon>Pseudomonadati</taxon>
        <taxon>Pseudomonadota</taxon>
        <taxon>Alphaproteobacteria</taxon>
        <taxon>Hyphomicrobiales</taxon>
        <taxon>Reyranellaceae</taxon>
        <taxon>Reyranella</taxon>
    </lineage>
</organism>
<evidence type="ECO:0000256" key="7">
    <source>
        <dbReference type="ARBA" id="ARBA00023136"/>
    </source>
</evidence>
<evidence type="ECO:0000256" key="3">
    <source>
        <dbReference type="ARBA" id="ARBA00022448"/>
    </source>
</evidence>
<dbReference type="AlphaFoldDB" id="A0A512NST9"/>
<comment type="similarity">
    <text evidence="2 8">Belongs to the 4-toluene sulfonate uptake permease (TSUP) (TC 2.A.102) family.</text>
</comment>
<comment type="subcellular location">
    <subcellularLocation>
        <location evidence="1 8">Cell membrane</location>
        <topology evidence="1 8">Multi-pass membrane protein</topology>
    </subcellularLocation>
</comment>
<name>A0A512NST9_9HYPH</name>
<feature type="transmembrane region" description="Helical" evidence="8">
    <location>
        <begin position="74"/>
        <end position="92"/>
    </location>
</feature>
<gene>
    <name evidence="9" type="ORF">RSO01_91750</name>
</gene>
<dbReference type="InterPro" id="IPR002781">
    <property type="entry name" value="TM_pro_TauE-like"/>
</dbReference>
<sequence length="246" mass="26384">MTADQIIFGLAVFLLAGTVKGLVGLGLPTIVIALTTLVLPLTESIAMIALPTIFSNVWQAAVGGNFWKILRRQWPLIVPLAIGLYLTMWLVGQKGPDWAFIVLAAVLIVYSGLGLLRIRLHIHADLEKPLAPVIGAISGFVAGVVGVPIIPLMPYLQGLDIKPSELVQTLGVVLCATSLTLTFSLLNFGLLDGPRTVVSAAAVVPALAGMWVGQQIRRRLSVEQFRLAVFWALLLTGLYTFASRVL</sequence>
<keyword evidence="6 8" id="KW-1133">Transmembrane helix</keyword>